<sequence>MSSSLSSSSPTISALVNAAEALFATLSGKALSANVLKVSSGTTFVIDGLLPTLSSRLTFDLEGVLVGATQVLQGLNTAVAAAKTNTAHGAGNGATLVVPSSAAHTGVTGTV</sequence>
<comment type="caution">
    <text evidence="1">The sequence shown here is derived from an EMBL/GenBank/DDBJ whole genome shotgun (WGS) entry which is preliminary data.</text>
</comment>
<reference evidence="1 2" key="1">
    <citation type="submission" date="2014-06" db="EMBL/GenBank/DDBJ databases">
        <authorList>
            <person name="Ju J."/>
            <person name="Zhang J."/>
        </authorList>
    </citation>
    <scope>NUCLEOTIDE SEQUENCE [LARGE SCALE GENOMIC DNA]</scope>
    <source>
        <strain evidence="1">DmW_045</strain>
    </source>
</reference>
<name>A0A251ZZU4_9PROT</name>
<dbReference type="EMBL" id="JOMO01000036">
    <property type="protein sequence ID" value="OUI80289.1"/>
    <property type="molecule type" value="Genomic_DNA"/>
</dbReference>
<protein>
    <submittedName>
        <fullName evidence="1">Uncharacterized protein</fullName>
    </submittedName>
</protein>
<dbReference type="Proteomes" id="UP000194639">
    <property type="component" value="Unassembled WGS sequence"/>
</dbReference>
<evidence type="ECO:0000313" key="1">
    <source>
        <dbReference type="EMBL" id="OUI80289.1"/>
    </source>
</evidence>
<dbReference type="AlphaFoldDB" id="A0A251ZZU4"/>
<accession>A0A251ZZU4</accession>
<evidence type="ECO:0000313" key="2">
    <source>
        <dbReference type="Proteomes" id="UP000194639"/>
    </source>
</evidence>
<gene>
    <name evidence="1" type="ORF">HK12_09180</name>
</gene>
<organism evidence="1 2">
    <name type="scientific">Acetobacter orientalis</name>
    <dbReference type="NCBI Taxonomy" id="146474"/>
    <lineage>
        <taxon>Bacteria</taxon>
        <taxon>Pseudomonadati</taxon>
        <taxon>Pseudomonadota</taxon>
        <taxon>Alphaproteobacteria</taxon>
        <taxon>Acetobacterales</taxon>
        <taxon>Acetobacteraceae</taxon>
        <taxon>Acetobacter</taxon>
    </lineage>
</organism>
<dbReference type="RefSeq" id="WP_086552774.1">
    <property type="nucleotide sequence ID" value="NZ_JOMO01000036.1"/>
</dbReference>
<proteinExistence type="predicted"/>